<dbReference type="RefSeq" id="WP_131899219.1">
    <property type="nucleotide sequence ID" value="NZ_SMKZ01000043.1"/>
</dbReference>
<dbReference type="AlphaFoldDB" id="A0A4R5CTW9"/>
<keyword evidence="2" id="KW-1185">Reference proteome</keyword>
<accession>A0A4R5CTW9</accession>
<reference evidence="1 2" key="1">
    <citation type="submission" date="2019-03" db="EMBL/GenBank/DDBJ databases">
        <title>Draft genome sequences of novel Actinobacteria.</title>
        <authorList>
            <person name="Sahin N."/>
            <person name="Ay H."/>
            <person name="Saygin H."/>
        </authorList>
    </citation>
    <scope>NUCLEOTIDE SEQUENCE [LARGE SCALE GENOMIC DNA]</scope>
    <source>
        <strain evidence="1 2">5K138</strain>
    </source>
</reference>
<comment type="caution">
    <text evidence="1">The sequence shown here is derived from an EMBL/GenBank/DDBJ whole genome shotgun (WGS) entry which is preliminary data.</text>
</comment>
<dbReference type="InParanoid" id="A0A4R5CTW9"/>
<dbReference type="EMBL" id="SMKZ01000043">
    <property type="protein sequence ID" value="TDE01173.1"/>
    <property type="molecule type" value="Genomic_DNA"/>
</dbReference>
<dbReference type="Proteomes" id="UP000294739">
    <property type="component" value="Unassembled WGS sequence"/>
</dbReference>
<gene>
    <name evidence="1" type="ORF">E1269_23710</name>
</gene>
<sequence length="70" mass="7250">MARRRSRAFSRSPAFSRSVIPTSLATGSALIVHGDDAVVAAASGQENAVSADGQRAQRVDAVGLAAIDRR</sequence>
<proteinExistence type="predicted"/>
<evidence type="ECO:0000313" key="1">
    <source>
        <dbReference type="EMBL" id="TDE01173.1"/>
    </source>
</evidence>
<organism evidence="1 2">
    <name type="scientific">Jiangella asiatica</name>
    <dbReference type="NCBI Taxonomy" id="2530372"/>
    <lineage>
        <taxon>Bacteria</taxon>
        <taxon>Bacillati</taxon>
        <taxon>Actinomycetota</taxon>
        <taxon>Actinomycetes</taxon>
        <taxon>Jiangellales</taxon>
        <taxon>Jiangellaceae</taxon>
        <taxon>Jiangella</taxon>
    </lineage>
</organism>
<evidence type="ECO:0000313" key="2">
    <source>
        <dbReference type="Proteomes" id="UP000294739"/>
    </source>
</evidence>
<name>A0A4R5CTW9_9ACTN</name>
<protein>
    <submittedName>
        <fullName evidence="1">Uncharacterized protein</fullName>
    </submittedName>
</protein>